<evidence type="ECO:0000313" key="2">
    <source>
        <dbReference type="Proteomes" id="UP000245762"/>
    </source>
</evidence>
<dbReference type="SUPFAM" id="SSF53335">
    <property type="entry name" value="S-adenosyl-L-methionine-dependent methyltransferases"/>
    <property type="match status" value="1"/>
</dbReference>
<keyword evidence="2" id="KW-1185">Reference proteome</keyword>
<proteinExistence type="predicted"/>
<dbReference type="PANTHER" id="PTHR43861">
    <property type="entry name" value="TRANS-ACONITATE 2-METHYLTRANSFERASE-RELATED"/>
    <property type="match status" value="1"/>
</dbReference>
<dbReference type="CDD" id="cd02440">
    <property type="entry name" value="AdoMet_MTases"/>
    <property type="match status" value="1"/>
</dbReference>
<name>A0A316L022_9FLAO</name>
<dbReference type="Proteomes" id="UP000245762">
    <property type="component" value="Unassembled WGS sequence"/>
</dbReference>
<dbReference type="AlphaFoldDB" id="A0A316L022"/>
<dbReference type="Pfam" id="PF13489">
    <property type="entry name" value="Methyltransf_23"/>
    <property type="match status" value="1"/>
</dbReference>
<accession>A0A316L022</accession>
<gene>
    <name evidence="1" type="ORF">DKG77_03185</name>
</gene>
<dbReference type="OrthoDB" id="9815644at2"/>
<evidence type="ECO:0008006" key="3">
    <source>
        <dbReference type="Google" id="ProtNLM"/>
    </source>
</evidence>
<organism evidence="1 2">
    <name type="scientific">Flagellimonas aquimarina</name>
    <dbReference type="NCBI Taxonomy" id="2201895"/>
    <lineage>
        <taxon>Bacteria</taxon>
        <taxon>Pseudomonadati</taxon>
        <taxon>Bacteroidota</taxon>
        <taxon>Flavobacteriia</taxon>
        <taxon>Flavobacteriales</taxon>
        <taxon>Flavobacteriaceae</taxon>
        <taxon>Flagellimonas</taxon>
    </lineage>
</organism>
<dbReference type="InterPro" id="IPR029063">
    <property type="entry name" value="SAM-dependent_MTases_sf"/>
</dbReference>
<dbReference type="Gene3D" id="3.40.50.150">
    <property type="entry name" value="Vaccinia Virus protein VP39"/>
    <property type="match status" value="1"/>
</dbReference>
<evidence type="ECO:0000313" key="1">
    <source>
        <dbReference type="EMBL" id="PWL39847.1"/>
    </source>
</evidence>
<dbReference type="EMBL" id="QGEG01000001">
    <property type="protein sequence ID" value="PWL39847.1"/>
    <property type="molecule type" value="Genomic_DNA"/>
</dbReference>
<protein>
    <recommendedName>
        <fullName evidence="3">Class I SAM-dependent methyltransferase</fullName>
    </recommendedName>
</protein>
<reference evidence="1 2" key="1">
    <citation type="submission" date="2018-05" db="EMBL/GenBank/DDBJ databases">
        <title>Complete genome sequence of Flagellimonas aquimarina ECD12 isolated from seaweed Ecklonia cava.</title>
        <authorList>
            <person name="Choi S."/>
            <person name="Seong C."/>
        </authorList>
    </citation>
    <scope>NUCLEOTIDE SEQUENCE [LARGE SCALE GENOMIC DNA]</scope>
    <source>
        <strain evidence="1 2">ECD12</strain>
    </source>
</reference>
<dbReference type="PANTHER" id="PTHR43861:SF6">
    <property type="entry name" value="METHYLTRANSFERASE TYPE 11"/>
    <property type="match status" value="1"/>
</dbReference>
<sequence>MEVCPACNSRKTQQLINWGKYDIIRCENCRLTFCAPLPLDSELTSFYQGFMFQKPEAYEIDRKVKRKKKELIRLFQLKENKTDWSLGKKFLDFGAGTGIAYKAACELGFECYYQDLDNEAKDFTIKNFGLQSKNIIEDIESCDKKFDLIFSDNVIEHVKTPFTFIENLLNLLNDGGQLVIKSPHSGNTETYFNPMISINKYLFTALKYNSIKMTFRGFLKRFWHCDPPRHLYSFSKDSFKYLVEKSKHVGISHEILYYRTSWFSNTVTKRFFSRDKKKSPLKSIVIRLLVWPIILIEGILQVFQKVLLSLGLLSPAGIIFKVYK</sequence>
<comment type="caution">
    <text evidence="1">The sequence shown here is derived from an EMBL/GenBank/DDBJ whole genome shotgun (WGS) entry which is preliminary data.</text>
</comment>